<evidence type="ECO:0000313" key="3">
    <source>
        <dbReference type="Proteomes" id="UP000054324"/>
    </source>
</evidence>
<evidence type="ECO:0000256" key="1">
    <source>
        <dbReference type="SAM" id="MobiDB-lite"/>
    </source>
</evidence>
<dbReference type="RefSeq" id="XP_009166170.1">
    <property type="nucleotide sequence ID" value="XM_009167906.1"/>
</dbReference>
<dbReference type="Proteomes" id="UP000054324">
    <property type="component" value="Unassembled WGS sequence"/>
</dbReference>
<dbReference type="EMBL" id="KL596667">
    <property type="protein sequence ID" value="KER30048.1"/>
    <property type="molecule type" value="Genomic_DNA"/>
</dbReference>
<accession>A0A074ZRJ7</accession>
<dbReference type="CTD" id="20317609"/>
<organism evidence="2 3">
    <name type="scientific">Opisthorchis viverrini</name>
    <name type="common">Southeast Asian liver fluke</name>
    <dbReference type="NCBI Taxonomy" id="6198"/>
    <lineage>
        <taxon>Eukaryota</taxon>
        <taxon>Metazoa</taxon>
        <taxon>Spiralia</taxon>
        <taxon>Lophotrochozoa</taxon>
        <taxon>Platyhelminthes</taxon>
        <taxon>Trematoda</taxon>
        <taxon>Digenea</taxon>
        <taxon>Opisthorchiida</taxon>
        <taxon>Opisthorchiata</taxon>
        <taxon>Opisthorchiidae</taxon>
        <taxon>Opisthorchis</taxon>
    </lineage>
</organism>
<protein>
    <submittedName>
        <fullName evidence="2">Uncharacterized protein</fullName>
    </submittedName>
</protein>
<feature type="region of interest" description="Disordered" evidence="1">
    <location>
        <begin position="1"/>
        <end position="22"/>
    </location>
</feature>
<dbReference type="AlphaFoldDB" id="A0A074ZRJ7"/>
<evidence type="ECO:0000313" key="2">
    <source>
        <dbReference type="EMBL" id="KER30048.1"/>
    </source>
</evidence>
<dbReference type="KEGG" id="ovi:T265_03422"/>
<dbReference type="GeneID" id="20317609"/>
<keyword evidence="3" id="KW-1185">Reference proteome</keyword>
<sequence>MKVLDPLYGTAHIPSREENRDSGSSCARAMAKFVRWQSSSSSSSAAAAAAITALAVTPDEDTGASLPHSYVSRWCVEKRVISQRASAKQMLCGMDQKMKTPDADDLAMECHSRGSRCEKTTTTVGDESRESAAFLTIILFQGFLTRSEEKADLTEGSEIQRNYSHKELYPSDVARIARFWERIGEIEKLDALTCSSAIEASGFERQS</sequence>
<reference evidence="2 3" key="1">
    <citation type="submission" date="2013-11" db="EMBL/GenBank/DDBJ databases">
        <title>Opisthorchis viverrini - life in the bile duct.</title>
        <authorList>
            <person name="Young N.D."/>
            <person name="Nagarajan N."/>
            <person name="Lin S.J."/>
            <person name="Korhonen P.K."/>
            <person name="Jex A.R."/>
            <person name="Hall R.S."/>
            <person name="Safavi-Hemami H."/>
            <person name="Kaewkong W."/>
            <person name="Bertrand D."/>
            <person name="Gao S."/>
            <person name="Seet Q."/>
            <person name="Wongkham S."/>
            <person name="Teh B.T."/>
            <person name="Wongkham C."/>
            <person name="Intapan P.M."/>
            <person name="Maleewong W."/>
            <person name="Yang X."/>
            <person name="Hu M."/>
            <person name="Wang Z."/>
            <person name="Hofmann A."/>
            <person name="Sternberg P.W."/>
            <person name="Tan P."/>
            <person name="Wang J."/>
            <person name="Gasser R.B."/>
        </authorList>
    </citation>
    <scope>NUCLEOTIDE SEQUENCE [LARGE SCALE GENOMIC DNA]</scope>
</reference>
<gene>
    <name evidence="2" type="ORF">T265_03422</name>
</gene>
<name>A0A074ZRJ7_OPIVI</name>
<proteinExistence type="predicted"/>